<feature type="transmembrane region" description="Helical" evidence="1">
    <location>
        <begin position="53"/>
        <end position="71"/>
    </location>
</feature>
<feature type="transmembrane region" description="Helical" evidence="1">
    <location>
        <begin position="216"/>
        <end position="240"/>
    </location>
</feature>
<dbReference type="EMBL" id="JACAZI010000015">
    <property type="protein sequence ID" value="KAF7343970.1"/>
    <property type="molecule type" value="Genomic_DNA"/>
</dbReference>
<name>A0A8H6XPF8_9AGAR</name>
<comment type="caution">
    <text evidence="2">The sequence shown here is derived from an EMBL/GenBank/DDBJ whole genome shotgun (WGS) entry which is preliminary data.</text>
</comment>
<evidence type="ECO:0000313" key="3">
    <source>
        <dbReference type="Proteomes" id="UP000620124"/>
    </source>
</evidence>
<keyword evidence="1" id="KW-0472">Membrane</keyword>
<keyword evidence="1" id="KW-0812">Transmembrane</keyword>
<accession>A0A8H6XPF8</accession>
<feature type="transmembrane region" description="Helical" evidence="1">
    <location>
        <begin position="83"/>
        <end position="102"/>
    </location>
</feature>
<keyword evidence="1" id="KW-1133">Transmembrane helix</keyword>
<keyword evidence="3" id="KW-1185">Reference proteome</keyword>
<organism evidence="2 3">
    <name type="scientific">Mycena venus</name>
    <dbReference type="NCBI Taxonomy" id="2733690"/>
    <lineage>
        <taxon>Eukaryota</taxon>
        <taxon>Fungi</taxon>
        <taxon>Dikarya</taxon>
        <taxon>Basidiomycota</taxon>
        <taxon>Agaricomycotina</taxon>
        <taxon>Agaricomycetes</taxon>
        <taxon>Agaricomycetidae</taxon>
        <taxon>Agaricales</taxon>
        <taxon>Marasmiineae</taxon>
        <taxon>Mycenaceae</taxon>
        <taxon>Mycena</taxon>
    </lineage>
</organism>
<dbReference type="OrthoDB" id="3007657at2759"/>
<feature type="transmembrane region" description="Helical" evidence="1">
    <location>
        <begin position="183"/>
        <end position="204"/>
    </location>
</feature>
<protein>
    <submittedName>
        <fullName evidence="2">Uncharacterized protein</fullName>
    </submittedName>
</protein>
<feature type="transmembrane region" description="Helical" evidence="1">
    <location>
        <begin position="109"/>
        <end position="129"/>
    </location>
</feature>
<dbReference type="Proteomes" id="UP000620124">
    <property type="component" value="Unassembled WGS sequence"/>
</dbReference>
<feature type="transmembrane region" description="Helical" evidence="1">
    <location>
        <begin position="12"/>
        <end position="32"/>
    </location>
</feature>
<gene>
    <name evidence="2" type="ORF">MVEN_01686200</name>
</gene>
<evidence type="ECO:0000313" key="2">
    <source>
        <dbReference type="EMBL" id="KAF7343970.1"/>
    </source>
</evidence>
<evidence type="ECO:0000256" key="1">
    <source>
        <dbReference type="SAM" id="Phobius"/>
    </source>
</evidence>
<sequence length="261" mass="28971">MALRLAKMPTRYLHICLFYLLITVATGAHAVLKNTNARFRNHGEERRRSVASIFPIILAKTLLFALAFPIIRTIVLAHQSWESTLVSRAHLCAHVLMVAYLFDMTYRKVNAILWAHHTLTLLACLFFLFSTSPDEPDAARLWLSAPMVFLGVGVGLTDLGGDVAVLLYYLAPQFLASSRAIRICARYLMVGRASAWSLVLAFLGRGEWRQLGLGPASLAIMCAVMLGWCAAEVEEIYAILGMSEKMRMRVLAEAESPGEKS</sequence>
<feature type="transmembrane region" description="Helical" evidence="1">
    <location>
        <begin position="149"/>
        <end position="171"/>
    </location>
</feature>
<dbReference type="AlphaFoldDB" id="A0A8H6XPF8"/>
<reference evidence="2" key="1">
    <citation type="submission" date="2020-05" db="EMBL/GenBank/DDBJ databases">
        <title>Mycena genomes resolve the evolution of fungal bioluminescence.</title>
        <authorList>
            <person name="Tsai I.J."/>
        </authorList>
    </citation>
    <scope>NUCLEOTIDE SEQUENCE</scope>
    <source>
        <strain evidence="2">CCC161011</strain>
    </source>
</reference>
<proteinExistence type="predicted"/>